<dbReference type="InterPro" id="IPR050172">
    <property type="entry name" value="SsuD_RutA_monooxygenase"/>
</dbReference>
<keyword evidence="7" id="KW-1185">Reference proteome</keyword>
<dbReference type="GO" id="GO:0008726">
    <property type="term" value="F:alkanesulfonate monooxygenase activity"/>
    <property type="evidence" value="ECO:0007669"/>
    <property type="project" value="TreeGrafter"/>
</dbReference>
<dbReference type="GO" id="GO:0046306">
    <property type="term" value="P:alkanesulfonate catabolic process"/>
    <property type="evidence" value="ECO:0007669"/>
    <property type="project" value="TreeGrafter"/>
</dbReference>
<evidence type="ECO:0000259" key="5">
    <source>
        <dbReference type="Pfam" id="PF00296"/>
    </source>
</evidence>
<gene>
    <name evidence="6" type="ORF">Pmi06nite_57220</name>
</gene>
<reference evidence="6 7" key="1">
    <citation type="submission" date="2021-01" db="EMBL/GenBank/DDBJ databases">
        <title>Whole genome shotgun sequence of Planotetraspora mira NBRC 15435.</title>
        <authorList>
            <person name="Komaki H."/>
            <person name="Tamura T."/>
        </authorList>
    </citation>
    <scope>NUCLEOTIDE SEQUENCE [LARGE SCALE GENOMIC DNA]</scope>
    <source>
        <strain evidence="6 7">NBRC 15435</strain>
    </source>
</reference>
<keyword evidence="1" id="KW-0285">Flavoprotein</keyword>
<dbReference type="AlphaFoldDB" id="A0A8J3U3U8"/>
<dbReference type="InterPro" id="IPR036661">
    <property type="entry name" value="Luciferase-like_sf"/>
</dbReference>
<protein>
    <submittedName>
        <fullName evidence="6">LLM class F420-dependent oxidoreductase</fullName>
    </submittedName>
</protein>
<dbReference type="Gene3D" id="3.20.20.30">
    <property type="entry name" value="Luciferase-like domain"/>
    <property type="match status" value="1"/>
</dbReference>
<evidence type="ECO:0000313" key="7">
    <source>
        <dbReference type="Proteomes" id="UP000650628"/>
    </source>
</evidence>
<evidence type="ECO:0000256" key="3">
    <source>
        <dbReference type="ARBA" id="ARBA00023002"/>
    </source>
</evidence>
<evidence type="ECO:0000256" key="4">
    <source>
        <dbReference type="ARBA" id="ARBA00023033"/>
    </source>
</evidence>
<dbReference type="EMBL" id="BOOO01000034">
    <property type="protein sequence ID" value="GII32280.1"/>
    <property type="molecule type" value="Genomic_DNA"/>
</dbReference>
<dbReference type="Pfam" id="PF00296">
    <property type="entry name" value="Bac_luciferase"/>
    <property type="match status" value="1"/>
</dbReference>
<organism evidence="6 7">
    <name type="scientific">Planotetraspora mira</name>
    <dbReference type="NCBI Taxonomy" id="58121"/>
    <lineage>
        <taxon>Bacteria</taxon>
        <taxon>Bacillati</taxon>
        <taxon>Actinomycetota</taxon>
        <taxon>Actinomycetes</taxon>
        <taxon>Streptosporangiales</taxon>
        <taxon>Streptosporangiaceae</taxon>
        <taxon>Planotetraspora</taxon>
    </lineage>
</organism>
<dbReference type="NCBIfam" id="TIGR03619">
    <property type="entry name" value="F420_Rv2161c"/>
    <property type="match status" value="1"/>
</dbReference>
<dbReference type="PANTHER" id="PTHR42847">
    <property type="entry name" value="ALKANESULFONATE MONOOXYGENASE"/>
    <property type="match status" value="1"/>
</dbReference>
<feature type="domain" description="Luciferase-like" evidence="5">
    <location>
        <begin position="14"/>
        <end position="245"/>
    </location>
</feature>
<keyword evidence="3" id="KW-0560">Oxidoreductase</keyword>
<dbReference type="SUPFAM" id="SSF51679">
    <property type="entry name" value="Bacterial luciferase-like"/>
    <property type="match status" value="1"/>
</dbReference>
<evidence type="ECO:0000256" key="2">
    <source>
        <dbReference type="ARBA" id="ARBA00022643"/>
    </source>
</evidence>
<keyword evidence="4" id="KW-0503">Monooxygenase</keyword>
<dbReference type="InterPro" id="IPR011251">
    <property type="entry name" value="Luciferase-like_dom"/>
</dbReference>
<keyword evidence="2" id="KW-0288">FMN</keyword>
<dbReference type="InterPro" id="IPR019921">
    <property type="entry name" value="Lucif-like_OxRdtase_Rv2161c"/>
</dbReference>
<sequence>MEIGLALAQYGRFASLESVRLVAREAESLGFSSLWAGDRLMTPLKPRDPYPGGDGTIPEAHRVFLDPVAVLSVAAASTTRVRLGTSVLNACWYPPVLLARSLATVDQLSGGRLLVGLGLGWSSDEYAAVGVPWKSRGSRFDAVLDLLDAVWTTDPVSYEDERWAVSASHIFPKPVARPPLYLSGFAPAALERVGRRADGWLPAALPIPALTSMWEAIRRSAEEAGRDPDALRMALRSNPIITDEPVPQARVPRAGTVAQIAGYLSAAADAGAHEIFVDLQLTARDDHHLLELAEAVRAAL</sequence>
<accession>A0A8J3U3U8</accession>
<comment type="caution">
    <text evidence="6">The sequence shown here is derived from an EMBL/GenBank/DDBJ whole genome shotgun (WGS) entry which is preliminary data.</text>
</comment>
<dbReference type="PANTHER" id="PTHR42847:SF4">
    <property type="entry name" value="ALKANESULFONATE MONOOXYGENASE-RELATED"/>
    <property type="match status" value="1"/>
</dbReference>
<dbReference type="Proteomes" id="UP000650628">
    <property type="component" value="Unassembled WGS sequence"/>
</dbReference>
<evidence type="ECO:0000313" key="6">
    <source>
        <dbReference type="EMBL" id="GII32280.1"/>
    </source>
</evidence>
<dbReference type="RefSeq" id="WP_203956186.1">
    <property type="nucleotide sequence ID" value="NZ_BOOO01000034.1"/>
</dbReference>
<evidence type="ECO:0000256" key="1">
    <source>
        <dbReference type="ARBA" id="ARBA00022630"/>
    </source>
</evidence>
<name>A0A8J3U3U8_9ACTN</name>
<proteinExistence type="predicted"/>